<evidence type="ECO:0000256" key="6">
    <source>
        <dbReference type="ARBA" id="ARBA00023296"/>
    </source>
</evidence>
<dbReference type="Pfam" id="PF03863">
    <property type="entry name" value="Phage_mat-A"/>
    <property type="match status" value="1"/>
</dbReference>
<dbReference type="GeneID" id="80396878"/>
<evidence type="ECO:0000256" key="4">
    <source>
        <dbReference type="ARBA" id="ARBA00022844"/>
    </source>
</evidence>
<evidence type="ECO:0000256" key="1">
    <source>
        <dbReference type="ARBA" id="ARBA00004328"/>
    </source>
</evidence>
<evidence type="ECO:0000256" key="7">
    <source>
        <dbReference type="ARBA" id="ARBA00035110"/>
    </source>
</evidence>
<gene>
    <name evidence="8" type="primary">SRR5466728_1_1</name>
</gene>
<evidence type="ECO:0000313" key="9">
    <source>
        <dbReference type="Proteomes" id="UP000681861"/>
    </source>
</evidence>
<keyword evidence="5" id="KW-1175">Viral attachment to host cell pilus</keyword>
<keyword evidence="3" id="KW-1161">Viral attachment to host cell</keyword>
<dbReference type="InterPro" id="IPR005563">
    <property type="entry name" value="A_protein"/>
</dbReference>
<protein>
    <submittedName>
        <fullName evidence="8">Maturation protein</fullName>
    </submittedName>
</protein>
<organism evidence="8 9">
    <name type="scientific">ssRNA phage SRR5466728_1</name>
    <dbReference type="NCBI Taxonomy" id="2786439"/>
    <lineage>
        <taxon>Viruses</taxon>
        <taxon>Riboviria</taxon>
        <taxon>Orthornavirae</taxon>
        <taxon>Lenarviricota</taxon>
        <taxon>Leviviricetes</taxon>
        <taxon>Norzivirales</taxon>
        <taxon>Atkinsviridae</taxon>
        <taxon>Blinduvirus</taxon>
        <taxon>Blinduvirus asiadaptatum</taxon>
    </lineage>
</organism>
<comment type="similarity">
    <text evidence="7">Belongs to the Leviviricetes maturation protein family.</text>
</comment>
<evidence type="ECO:0000313" key="8">
    <source>
        <dbReference type="EMBL" id="DAD52460.1"/>
    </source>
</evidence>
<dbReference type="KEGG" id="vg:80396878"/>
<dbReference type="GO" id="GO:0039666">
    <property type="term" value="P:virion attachment to host cell pilus"/>
    <property type="evidence" value="ECO:0007669"/>
    <property type="project" value="UniProtKB-KW"/>
</dbReference>
<proteinExistence type="inferred from homology"/>
<dbReference type="Proteomes" id="UP000681861">
    <property type="component" value="Segment"/>
</dbReference>
<keyword evidence="2" id="KW-0945">Host-virus interaction</keyword>
<name>A0A8S5L4V4_9VIRU</name>
<dbReference type="GO" id="GO:0044423">
    <property type="term" value="C:virion component"/>
    <property type="evidence" value="ECO:0007669"/>
    <property type="project" value="UniProtKB-KW"/>
</dbReference>
<keyword evidence="6" id="KW-1160">Virus entry into host cell</keyword>
<keyword evidence="9" id="KW-1185">Reference proteome</keyword>
<comment type="subcellular location">
    <subcellularLocation>
        <location evidence="1">Virion</location>
    </subcellularLocation>
</comment>
<accession>A0A8S5L4V4</accession>
<sequence length="437" mass="49038">MAYTHTQSTKEVHPCKFVKTIGSSVTTHDMTTSTVWTDFREGEKMPNYKSKIAAGQQAATPYRREATKYLERGEGFLLATYKDAYGRPGAYADSITGNACSAGPTLDVPVKWNTAKAEAVALSKIYKKISSELSHLNSAAVVAEFADVVRQFGAPFSAMVSLHHRHLNRLYLEKRRLSGSTSFKRVKLLEIAAQTWLELSFGLLPLINDTKQIAEAIKRWQDEAEEEVLQKLRSRIVSRAAADEVELIVQPVTNLNDQIFSALQRTMKTSWNARCQYVVGLQGSLETAFGSNDRLIEILGFKPGDFLPAAWEVVPWSWLADYFTNIQEILQAGVTSTARVSWIVKTITRRAEYYETIRPTGKLSTNVVVLLNQRTHPKFGLGMQKVVLTKCQRTIPASLGVPPLYFEHPFEDWKKLANMASVLMARRASSANALWLW</sequence>
<evidence type="ECO:0000256" key="2">
    <source>
        <dbReference type="ARBA" id="ARBA00022581"/>
    </source>
</evidence>
<evidence type="ECO:0000256" key="3">
    <source>
        <dbReference type="ARBA" id="ARBA00022804"/>
    </source>
</evidence>
<dbReference type="EMBL" id="BK014110">
    <property type="protein sequence ID" value="DAD52460.1"/>
    <property type="molecule type" value="Genomic_RNA"/>
</dbReference>
<keyword evidence="4" id="KW-0946">Virion</keyword>
<dbReference type="RefSeq" id="YP_010768706.1">
    <property type="nucleotide sequence ID" value="NC_073769.1"/>
</dbReference>
<evidence type="ECO:0000256" key="5">
    <source>
        <dbReference type="ARBA" id="ARBA00023104"/>
    </source>
</evidence>
<reference evidence="8" key="1">
    <citation type="submission" date="2020-09" db="EMBL/GenBank/DDBJ databases">
        <title>Leviviricetes taxonomy.</title>
        <authorList>
            <person name="Stockdale S.R."/>
            <person name="Callanan J."/>
            <person name="Adriaenssens E.M."/>
            <person name="Kuhn J.H."/>
            <person name="Rumnieks J."/>
            <person name="Shkoporov A."/>
            <person name="Draper L.A."/>
            <person name="Ross P."/>
            <person name="Hill C."/>
        </authorList>
    </citation>
    <scope>NUCLEOTIDE SEQUENCE</scope>
</reference>